<evidence type="ECO:0000256" key="6">
    <source>
        <dbReference type="ARBA" id="ARBA00023180"/>
    </source>
</evidence>
<comment type="caution">
    <text evidence="8">The sequence shown here is derived from an EMBL/GenBank/DDBJ whole genome shotgun (WGS) entry which is preliminary data.</text>
</comment>
<comment type="similarity">
    <text evidence="2">Belongs to the TIP family.</text>
</comment>
<evidence type="ECO:0000259" key="7">
    <source>
        <dbReference type="Pfam" id="PF23122"/>
    </source>
</evidence>
<dbReference type="PANTHER" id="PTHR13412:SF0">
    <property type="entry name" value="T-CELL IMMUNOMODULATORY PROTEIN"/>
    <property type="match status" value="1"/>
</dbReference>
<dbReference type="Pfam" id="PF23122">
    <property type="entry name" value="C2_ITFG1"/>
    <property type="match status" value="1"/>
</dbReference>
<dbReference type="EMBL" id="JXLN01004452">
    <property type="protein sequence ID" value="KPM03266.1"/>
    <property type="molecule type" value="Genomic_DNA"/>
</dbReference>
<dbReference type="InterPro" id="IPR024881">
    <property type="entry name" value="Tip"/>
</dbReference>
<protein>
    <recommendedName>
        <fullName evidence="7">T-cell immunomodulatory protein TIP C2 domain-containing protein</fullName>
    </recommendedName>
</protein>
<dbReference type="VEuPathDB" id="VectorBase:SSCA006687"/>
<keyword evidence="6" id="KW-0325">Glycoprotein</keyword>
<sequence>MSTILNKILKRLFYLAIILFTLFLIFVLRAQLIKSSAEINENDLSKTIEKESSSAIASKNESNFSTKLKETLKYEKLFHTNTEFLVPEPLHSPFNPPTIIENISALPIAYGDFDADKYTDIYMLASNGSTVQLLKGHSCVDGRTVLTFFGSRRCLSLMNNFVCHFDRLIYNLVASDFTGNLYQDLLITLKASNDHFYEIVLVKGSNVNSKTIFNCSQRSSVLVRNAISEPFILDYNGDMISDFIVETQNCSLELHLGGSNDNSLASDSVLCLDQSSIKHLASPHASGFLNLNFHLDDMTPDLFINGQNSFDYIYNIPGRGFIEKRSFNFPPVPKRGQSAFVDINYDGRMEHLVPVCLDSQSFNTCKQPDLMVLNEDSGDWIPVLNRSLPLGASFNRSFSFAYVENVFGYINLAITLHIVDINYDGYPDFATVLLDTQTKATLGAIFLNKEDNSTAFGRIFELHWISDNETDQDVVMVSMFDIYNNGRSNLLLAKRNRTDSKQITLKPYDYYAEKSLYFSFLRINIISGLCSDKSIKHSCPGHLAFGSTPPGVSVCFDGPFGGEQSCSVQMAQSAHFAMQPPYMIFGLGDTLNVVNGLKVAIANGNTSKHVRQWNEIIPGSKLVIIPYQPGLTDNWELRVFINMSIYSLVALLFLFALSVLLTLAILILHFKEKIEDRVDNQQYRNAWL</sequence>
<keyword evidence="3" id="KW-0812">Transmembrane</keyword>
<dbReference type="AlphaFoldDB" id="A0A131ZWT7"/>
<evidence type="ECO:0000313" key="9">
    <source>
        <dbReference type="Proteomes" id="UP000616769"/>
    </source>
</evidence>
<evidence type="ECO:0000256" key="5">
    <source>
        <dbReference type="ARBA" id="ARBA00023136"/>
    </source>
</evidence>
<keyword evidence="4" id="KW-1133">Transmembrane helix</keyword>
<dbReference type="InterPro" id="IPR057089">
    <property type="entry name" value="C2_TIP"/>
</dbReference>
<proteinExistence type="inferred from homology"/>
<dbReference type="InterPro" id="IPR028994">
    <property type="entry name" value="Integrin_alpha_N"/>
</dbReference>
<comment type="subcellular location">
    <subcellularLocation>
        <location evidence="1">Membrane</location>
        <topology evidence="1">Single-pass type I membrane protein</topology>
    </subcellularLocation>
</comment>
<organism evidence="8 9">
    <name type="scientific">Sarcoptes scabiei</name>
    <name type="common">Itch mite</name>
    <name type="synonym">Acarus scabiei</name>
    <dbReference type="NCBI Taxonomy" id="52283"/>
    <lineage>
        <taxon>Eukaryota</taxon>
        <taxon>Metazoa</taxon>
        <taxon>Ecdysozoa</taxon>
        <taxon>Arthropoda</taxon>
        <taxon>Chelicerata</taxon>
        <taxon>Arachnida</taxon>
        <taxon>Acari</taxon>
        <taxon>Acariformes</taxon>
        <taxon>Sarcoptiformes</taxon>
        <taxon>Astigmata</taxon>
        <taxon>Psoroptidia</taxon>
        <taxon>Sarcoptoidea</taxon>
        <taxon>Sarcoptidae</taxon>
        <taxon>Sarcoptinae</taxon>
        <taxon>Sarcoptes</taxon>
    </lineage>
</organism>
<evidence type="ECO:0000256" key="4">
    <source>
        <dbReference type="ARBA" id="ARBA00022989"/>
    </source>
</evidence>
<dbReference type="OrthoDB" id="10250728at2759"/>
<dbReference type="GO" id="GO:0005886">
    <property type="term" value="C:plasma membrane"/>
    <property type="evidence" value="ECO:0007669"/>
    <property type="project" value="TreeGrafter"/>
</dbReference>
<evidence type="ECO:0000256" key="2">
    <source>
        <dbReference type="ARBA" id="ARBA00006496"/>
    </source>
</evidence>
<gene>
    <name evidence="8" type="ORF">QR98_0016960</name>
</gene>
<dbReference type="Proteomes" id="UP000616769">
    <property type="component" value="Unassembled WGS sequence"/>
</dbReference>
<reference evidence="8 9" key="1">
    <citation type="journal article" date="2015" name="Parasit. Vectors">
        <title>Draft genome of the scabies mite.</title>
        <authorList>
            <person name="Rider S.D.Jr."/>
            <person name="Morgan M.S."/>
            <person name="Arlian L.G."/>
        </authorList>
    </citation>
    <scope>NUCLEOTIDE SEQUENCE [LARGE SCALE GENOMIC DNA]</scope>
    <source>
        <strain evidence="8">Arlian Lab</strain>
    </source>
</reference>
<accession>A0A131ZWT7</accession>
<dbReference type="PANTHER" id="PTHR13412">
    <property type="entry name" value="T-CELL IMMUNOMODULATORY PROTEIN HOMOLOG"/>
    <property type="match status" value="1"/>
</dbReference>
<evidence type="ECO:0000313" key="8">
    <source>
        <dbReference type="EMBL" id="KPM03266.1"/>
    </source>
</evidence>
<keyword evidence="5" id="KW-0472">Membrane</keyword>
<evidence type="ECO:0000256" key="3">
    <source>
        <dbReference type="ARBA" id="ARBA00022692"/>
    </source>
</evidence>
<name>A0A131ZWT7_SARSC</name>
<feature type="domain" description="T-cell immunomodulatory protein TIP C2" evidence="7">
    <location>
        <begin position="546"/>
        <end position="640"/>
    </location>
</feature>
<evidence type="ECO:0000256" key="1">
    <source>
        <dbReference type="ARBA" id="ARBA00004479"/>
    </source>
</evidence>
<dbReference type="SUPFAM" id="SSF69318">
    <property type="entry name" value="Integrin alpha N-terminal domain"/>
    <property type="match status" value="1"/>
</dbReference>